<accession>A0A9Q5P0S7</accession>
<dbReference type="OrthoDB" id="1809393at2"/>
<evidence type="ECO:0000313" key="3">
    <source>
        <dbReference type="Proteomes" id="UP000177273"/>
    </source>
</evidence>
<reference evidence="3" key="1">
    <citation type="submission" date="2016-09" db="EMBL/GenBank/DDBJ databases">
        <title>Draft genome sequence of a novel species of the family Streptococcaceae isolated from flowers.</title>
        <authorList>
            <person name="Chuah L.-O."/>
            <person name="Yap K.-P."/>
            <person name="Thong K.L."/>
            <person name="Liong M.T."/>
            <person name="Ahmad R."/>
            <person name="Rusul G."/>
        </authorList>
    </citation>
    <scope>NUCLEOTIDE SEQUENCE [LARGE SCALE GENOMIC DNA]</scope>
    <source>
        <strain evidence="3">HibF3</strain>
    </source>
</reference>
<dbReference type="Proteomes" id="UP000177273">
    <property type="component" value="Unassembled WGS sequence"/>
</dbReference>
<dbReference type="RefSeq" id="WP_070787867.1">
    <property type="nucleotide sequence ID" value="NZ_MKIQ01000027.1"/>
</dbReference>
<dbReference type="InterPro" id="IPR019096">
    <property type="entry name" value="YopX_protein"/>
</dbReference>
<dbReference type="EMBL" id="MKIQ01000027">
    <property type="protein sequence ID" value="OFI46734.1"/>
    <property type="molecule type" value="Genomic_DNA"/>
</dbReference>
<gene>
    <name evidence="2" type="ORF">BG262_02745</name>
</gene>
<dbReference type="AlphaFoldDB" id="A0A9Q5P0S7"/>
<keyword evidence="3" id="KW-1185">Reference proteome</keyword>
<name>A0A9Q5P0S7_9LACT</name>
<comment type="caution">
    <text evidence="2">The sequence shown here is derived from an EMBL/GenBank/DDBJ whole genome shotgun (WGS) entry which is preliminary data.</text>
</comment>
<sequence length="115" mass="13663">MREIKFRAWYTPFKNHNIGQEMKYGSAGSILTFAEMSPEKYKVMQYTGFKDKNRVEIYEGDIIKNDSDNHFEVRYIDGLSMIVFKGFKYIMLPKMIEDFTVIGNIYENPELLEHK</sequence>
<organism evidence="2 3">
    <name type="scientific">Floricoccus penangensis</name>
    <dbReference type="NCBI Taxonomy" id="1859475"/>
    <lineage>
        <taxon>Bacteria</taxon>
        <taxon>Bacillati</taxon>
        <taxon>Bacillota</taxon>
        <taxon>Bacilli</taxon>
        <taxon>Lactobacillales</taxon>
        <taxon>Streptococcaceae</taxon>
        <taxon>Floricoccus</taxon>
    </lineage>
</organism>
<proteinExistence type="predicted"/>
<dbReference type="Gene3D" id="2.30.30.290">
    <property type="entry name" value="YopX-like domains"/>
    <property type="match status" value="1"/>
</dbReference>
<evidence type="ECO:0000313" key="2">
    <source>
        <dbReference type="EMBL" id="OFI46734.1"/>
    </source>
</evidence>
<protein>
    <recommendedName>
        <fullName evidence="1">YopX protein domain-containing protein</fullName>
    </recommendedName>
</protein>
<dbReference type="Pfam" id="PF09643">
    <property type="entry name" value="YopX"/>
    <property type="match status" value="1"/>
</dbReference>
<dbReference type="InterPro" id="IPR023385">
    <property type="entry name" value="YopX-like_C"/>
</dbReference>
<dbReference type="SUPFAM" id="SSF159006">
    <property type="entry name" value="YopX-like"/>
    <property type="match status" value="1"/>
</dbReference>
<evidence type="ECO:0000259" key="1">
    <source>
        <dbReference type="Pfam" id="PF09643"/>
    </source>
</evidence>
<feature type="domain" description="YopX protein" evidence="1">
    <location>
        <begin position="34"/>
        <end position="113"/>
    </location>
</feature>